<dbReference type="EMBL" id="JACHNS010000006">
    <property type="protein sequence ID" value="MBB4594480.1"/>
    <property type="molecule type" value="Genomic_DNA"/>
</dbReference>
<protein>
    <submittedName>
        <fullName evidence="1">Uncharacterized protein</fullName>
    </submittedName>
</protein>
<organism evidence="1 2">
    <name type="scientific">Xanthomonas cannabis</name>
    <dbReference type="NCBI Taxonomy" id="1885674"/>
    <lineage>
        <taxon>Bacteria</taxon>
        <taxon>Pseudomonadati</taxon>
        <taxon>Pseudomonadota</taxon>
        <taxon>Gammaproteobacteria</taxon>
        <taxon>Lysobacterales</taxon>
        <taxon>Lysobacteraceae</taxon>
        <taxon>Xanthomonas</taxon>
    </lineage>
</organism>
<gene>
    <name evidence="1" type="ORF">FHR60_003181</name>
</gene>
<accession>A0ABR6JNW7</accession>
<proteinExistence type="predicted"/>
<reference evidence="1 2" key="1">
    <citation type="submission" date="2020-08" db="EMBL/GenBank/DDBJ databases">
        <title>Studying the diversity of plant-associated saprophytic bacteria and their role in host health and plant-pathogen interactions.</title>
        <authorList>
            <person name="Potnis N."/>
        </authorList>
    </citation>
    <scope>NUCLEOTIDE SEQUENCE [LARGE SCALE GENOMIC DNA]</scope>
    <source>
        <strain evidence="1 2">F16</strain>
    </source>
</reference>
<sequence>MNDSPALSECLDYPIATGGWTFLSGTASMLSAADGAGVEDRGRTALPRVPCALA</sequence>
<keyword evidence="2" id="KW-1185">Reference proteome</keyword>
<comment type="caution">
    <text evidence="1">The sequence shown here is derived from an EMBL/GenBank/DDBJ whole genome shotgun (WGS) entry which is preliminary data.</text>
</comment>
<evidence type="ECO:0000313" key="1">
    <source>
        <dbReference type="EMBL" id="MBB4594480.1"/>
    </source>
</evidence>
<name>A0ABR6JNW7_9XANT</name>
<dbReference type="Proteomes" id="UP000554726">
    <property type="component" value="Unassembled WGS sequence"/>
</dbReference>
<evidence type="ECO:0000313" key="2">
    <source>
        <dbReference type="Proteomes" id="UP000554726"/>
    </source>
</evidence>